<organism evidence="3 4">
    <name type="scientific">Pyronema omphalodes (strain CBS 100304)</name>
    <name type="common">Pyronema confluens</name>
    <dbReference type="NCBI Taxonomy" id="1076935"/>
    <lineage>
        <taxon>Eukaryota</taxon>
        <taxon>Fungi</taxon>
        <taxon>Dikarya</taxon>
        <taxon>Ascomycota</taxon>
        <taxon>Pezizomycotina</taxon>
        <taxon>Pezizomycetes</taxon>
        <taxon>Pezizales</taxon>
        <taxon>Pyronemataceae</taxon>
        <taxon>Pyronema</taxon>
    </lineage>
</organism>
<dbReference type="PANTHER" id="PTHR34706">
    <property type="entry name" value="SLR1338 PROTEIN"/>
    <property type="match status" value="1"/>
</dbReference>
<feature type="compositionally biased region" description="Basic residues" evidence="1">
    <location>
        <begin position="599"/>
        <end position="608"/>
    </location>
</feature>
<feature type="region of interest" description="Disordered" evidence="1">
    <location>
        <begin position="57"/>
        <end position="129"/>
    </location>
</feature>
<feature type="compositionally biased region" description="Polar residues" evidence="1">
    <location>
        <begin position="625"/>
        <end position="642"/>
    </location>
</feature>
<dbReference type="Gene3D" id="3.40.50.410">
    <property type="entry name" value="von Willebrand factor, type A domain"/>
    <property type="match status" value="1"/>
</dbReference>
<proteinExistence type="predicted"/>
<feature type="compositionally biased region" description="Basic and acidic residues" evidence="1">
    <location>
        <begin position="447"/>
        <end position="481"/>
    </location>
</feature>
<dbReference type="Proteomes" id="UP000018144">
    <property type="component" value="Unassembled WGS sequence"/>
</dbReference>
<feature type="domain" description="VWFA" evidence="2">
    <location>
        <begin position="930"/>
        <end position="1135"/>
    </location>
</feature>
<evidence type="ECO:0000313" key="3">
    <source>
        <dbReference type="EMBL" id="CCX08256.1"/>
    </source>
</evidence>
<feature type="compositionally biased region" description="Basic and acidic residues" evidence="1">
    <location>
        <begin position="646"/>
        <end position="658"/>
    </location>
</feature>
<dbReference type="EMBL" id="HF935404">
    <property type="protein sequence ID" value="CCX08256.1"/>
    <property type="molecule type" value="Genomic_DNA"/>
</dbReference>
<dbReference type="PROSITE" id="PS50234">
    <property type="entry name" value="VWFA"/>
    <property type="match status" value="1"/>
</dbReference>
<feature type="compositionally biased region" description="Basic and acidic residues" evidence="1">
    <location>
        <begin position="376"/>
        <end position="412"/>
    </location>
</feature>
<feature type="compositionally biased region" description="Basic residues" evidence="1">
    <location>
        <begin position="698"/>
        <end position="708"/>
    </location>
</feature>
<dbReference type="InterPro" id="IPR036465">
    <property type="entry name" value="vWFA_dom_sf"/>
</dbReference>
<feature type="region of interest" description="Disordered" evidence="1">
    <location>
        <begin position="556"/>
        <end position="798"/>
    </location>
</feature>
<accession>U4LCN7</accession>
<feature type="region of interest" description="Disordered" evidence="1">
    <location>
        <begin position="243"/>
        <end position="347"/>
    </location>
</feature>
<protein>
    <submittedName>
        <fullName evidence="3">Similar to transcription factor RfeF, putative [Aspergillus fumigatus A1163] acc. no. EDP50394</fullName>
    </submittedName>
</protein>
<dbReference type="STRING" id="1076935.U4LCN7"/>
<feature type="compositionally biased region" description="Acidic residues" evidence="1">
    <location>
        <begin position="613"/>
        <end position="623"/>
    </location>
</feature>
<evidence type="ECO:0000256" key="1">
    <source>
        <dbReference type="SAM" id="MobiDB-lite"/>
    </source>
</evidence>
<feature type="compositionally biased region" description="Basic and acidic residues" evidence="1">
    <location>
        <begin position="243"/>
        <end position="268"/>
    </location>
</feature>
<evidence type="ECO:0000259" key="2">
    <source>
        <dbReference type="PROSITE" id="PS50234"/>
    </source>
</evidence>
<feature type="compositionally biased region" description="Polar residues" evidence="1">
    <location>
        <begin position="62"/>
        <end position="73"/>
    </location>
</feature>
<reference evidence="3 4" key="1">
    <citation type="journal article" date="2013" name="PLoS Genet.">
        <title>The genome and development-dependent transcriptomes of Pyronema confluens: a window into fungal evolution.</title>
        <authorList>
            <person name="Traeger S."/>
            <person name="Altegoer F."/>
            <person name="Freitag M."/>
            <person name="Gabaldon T."/>
            <person name="Kempken F."/>
            <person name="Kumar A."/>
            <person name="Marcet-Houben M."/>
            <person name="Poggeler S."/>
            <person name="Stajich J.E."/>
            <person name="Nowrousian M."/>
        </authorList>
    </citation>
    <scope>NUCLEOTIDE SEQUENCE [LARGE SCALE GENOMIC DNA]</scope>
    <source>
        <strain evidence="4">CBS 100304</strain>
        <tissue evidence="3">Vegetative mycelium</tissue>
    </source>
</reference>
<dbReference type="AlphaFoldDB" id="U4LCN7"/>
<gene>
    <name evidence="3" type="ORF">PCON_07849</name>
</gene>
<dbReference type="PANTHER" id="PTHR34706:SF2">
    <property type="entry name" value="RFEF"/>
    <property type="match status" value="1"/>
</dbReference>
<sequence length="1141" mass="128050">MCCIPWKGLWVCLCHKRGTDGGFKFGKNEKLETNNEVRIASGGDASLTALRVAENQEDRASLTASNGVSTNGAGATKRRSSSTTEKRHRKYRRDSGSRHRSSKTSDSYDLDREERRRKRRSGSASYKSDGRIEAERILTGRATAGYAGMNVAKVDTSTATGTGNFSTGNIAAGNYVVRVDVAIALNNQGRDTREGATQTQYATYQLQDANISAVTEAREAKYQRQQATTSGGFDAYKESYRERNRRRNSIEKTGGVHDDSGYKTEERRRNVRRNTAAEVLESTDFDYSPKSMNGQPLPKPERRVSDFDYNAKTMDGRMLKKESNNNGLLYNSNQHNGSSQKSNMKHDDAGLQHEEYSYKQQRNQQGHHDQHHQRQKRYEEKHQQQQQEQYHEEYHEEYQEQRQQEKLQKQQKTDVQYGAARKLNRHTSQAGGATAGLVVNMLHRNDEAEHRYGEKQRYDEKQRYEEKQRYDEKQRYEEKPSTTRKSGRQAALVAGATSGMTVNMEKHDAEAGQWTEEKQQRTTGRKSGRQTNQTEATNGIIVNILHRDEETGYAQGYEEKQQTTRKSGRQTKAEATAGFTVNMSKHDAEEEEWQEEKRRAVRKTGRQTKKVESDDEYIDDSSEEQYQNTRKSARTKSSQQQAKAEASTRAKAEARETVTRTNSKSRAATIAAEATKTSASKTTKATKTTAEDDDNQILRRRSTRKKPMRMTDVDPNYHNPSDSDSYVASEDTYVSPPLRRSKSTKERRSTKTAAAATTTGVKRSQSAKESRTTTRKKKSSGAVTEAVGEFKKSARKSAATVTKEVAQRVDARSGRLEFALHNLEQLATESLARRPQLHRSSAFEKLPAVISKPAFRYAEAQSTFARTEQEMYAFLSSHISAKSLSSIMTMNSAHIKRIASSAASKSYKIAQSLFLPNSATQDLMKIGLYDVIVFGDDSTSMYKEERWATLKTTVKRIARIAGAYNEAGIRLRFINAKNDSGFNGVRTEEQVETCLSEVHLGRGTALGTACFEKVVRKEIVDKAKQGKLLRPVIVSVVTDGEPTEEHPDTLKRTILAAKNELAKIPTPSGGTYGPGSVVFQVARVGTSNAARKYVKSLAEDKELKGMVYCTDESLDWALEEAKDSGELNTWLTQVLAGAVKC</sequence>
<dbReference type="OrthoDB" id="2142040at2759"/>
<feature type="compositionally biased region" description="Low complexity" evidence="1">
    <location>
        <begin position="664"/>
        <end position="688"/>
    </location>
</feature>
<dbReference type="eggNOG" id="ENOG502QUI6">
    <property type="taxonomic scope" value="Eukaryota"/>
</dbReference>
<name>U4LCN7_PYROM</name>
<dbReference type="OMA" id="YLESTNA"/>
<feature type="region of interest" description="Disordered" evidence="1">
    <location>
        <begin position="447"/>
        <end position="490"/>
    </location>
</feature>
<feature type="compositionally biased region" description="Basic residues" evidence="1">
    <location>
        <begin position="76"/>
        <end position="102"/>
    </location>
</feature>
<feature type="compositionally biased region" description="Basic and acidic residues" evidence="1">
    <location>
        <begin position="507"/>
        <end position="520"/>
    </location>
</feature>
<feature type="compositionally biased region" description="Basic and acidic residues" evidence="1">
    <location>
        <begin position="314"/>
        <end position="323"/>
    </location>
</feature>
<feature type="region of interest" description="Disordered" evidence="1">
    <location>
        <begin position="359"/>
        <end position="418"/>
    </location>
</feature>
<dbReference type="InterPro" id="IPR002035">
    <property type="entry name" value="VWF_A"/>
</dbReference>
<evidence type="ECO:0000313" key="4">
    <source>
        <dbReference type="Proteomes" id="UP000018144"/>
    </source>
</evidence>
<feature type="region of interest" description="Disordered" evidence="1">
    <location>
        <begin position="507"/>
        <end position="539"/>
    </location>
</feature>
<keyword evidence="4" id="KW-1185">Reference proteome</keyword>
<feature type="compositionally biased region" description="Polar residues" evidence="1">
    <location>
        <begin position="324"/>
        <end position="342"/>
    </location>
</feature>